<dbReference type="GO" id="GO:0005634">
    <property type="term" value="C:nucleus"/>
    <property type="evidence" value="ECO:0007669"/>
    <property type="project" value="InterPro"/>
</dbReference>
<feature type="binding site" evidence="1">
    <location>
        <position position="87"/>
    </location>
    <ligand>
        <name>Zn(2+)</name>
        <dbReference type="ChEBI" id="CHEBI:29105"/>
    </ligand>
</feature>
<dbReference type="VEuPathDB" id="VectorBase:AFUN006417"/>
<reference evidence="3" key="1">
    <citation type="submission" date="2020-05" db="UniProtKB">
        <authorList>
            <consortium name="EnsemblMetazoa"/>
        </authorList>
    </citation>
    <scope>IDENTIFICATION</scope>
    <source>
        <strain evidence="3">FUMOZ</strain>
    </source>
</reference>
<accession>A0A182RJJ9</accession>
<dbReference type="VEuPathDB" id="VectorBase:AFUN2_009329"/>
<dbReference type="PROSITE" id="PS51915">
    <property type="entry name" value="ZAD"/>
    <property type="match status" value="1"/>
</dbReference>
<keyword evidence="1" id="KW-0863">Zinc-finger</keyword>
<evidence type="ECO:0000313" key="3">
    <source>
        <dbReference type="EnsemblMetazoa" id="AFUN006417-PA"/>
    </source>
</evidence>
<feature type="binding site" evidence="1">
    <location>
        <position position="41"/>
    </location>
    <ligand>
        <name>Zn(2+)</name>
        <dbReference type="ChEBI" id="CHEBI:29105"/>
    </ligand>
</feature>
<dbReference type="SMART" id="SM00868">
    <property type="entry name" value="zf-AD"/>
    <property type="match status" value="1"/>
</dbReference>
<keyword evidence="1" id="KW-0862">Zinc</keyword>
<evidence type="ECO:0000256" key="1">
    <source>
        <dbReference type="PROSITE-ProRule" id="PRU01263"/>
    </source>
</evidence>
<organism evidence="3">
    <name type="scientific">Anopheles funestus</name>
    <name type="common">African malaria mosquito</name>
    <dbReference type="NCBI Taxonomy" id="62324"/>
    <lineage>
        <taxon>Eukaryota</taxon>
        <taxon>Metazoa</taxon>
        <taxon>Ecdysozoa</taxon>
        <taxon>Arthropoda</taxon>
        <taxon>Hexapoda</taxon>
        <taxon>Insecta</taxon>
        <taxon>Pterygota</taxon>
        <taxon>Neoptera</taxon>
        <taxon>Endopterygota</taxon>
        <taxon>Diptera</taxon>
        <taxon>Nematocera</taxon>
        <taxon>Culicoidea</taxon>
        <taxon>Culicidae</taxon>
        <taxon>Anophelinae</taxon>
        <taxon>Anopheles</taxon>
    </lineage>
</organism>
<dbReference type="SUPFAM" id="SSF57716">
    <property type="entry name" value="Glucocorticoid receptor-like (DNA-binding domain)"/>
    <property type="match status" value="1"/>
</dbReference>
<dbReference type="Gene3D" id="3.40.1800.20">
    <property type="match status" value="1"/>
</dbReference>
<proteinExistence type="predicted"/>
<feature type="binding site" evidence="1">
    <location>
        <position position="84"/>
    </location>
    <ligand>
        <name>Zn(2+)</name>
        <dbReference type="ChEBI" id="CHEBI:29105"/>
    </ligand>
</feature>
<evidence type="ECO:0000259" key="2">
    <source>
        <dbReference type="PROSITE" id="PS51915"/>
    </source>
</evidence>
<keyword evidence="1" id="KW-0479">Metal-binding</keyword>
<dbReference type="GO" id="GO:0008270">
    <property type="term" value="F:zinc ion binding"/>
    <property type="evidence" value="ECO:0007669"/>
    <property type="project" value="UniProtKB-UniRule"/>
</dbReference>
<dbReference type="InterPro" id="IPR012934">
    <property type="entry name" value="Znf_AD"/>
</dbReference>
<sequence length="351" mass="39238">MSGPASLPMANVFNRQYGNKDPTNQQPVVGPPLKATYLSHCRLCLSDQFGESCISVKDEQFKNMLNHVFRFPITFQKGLPLNVCTKCYKGVELFYRYTFQVLANQKTLEDALIPDKKLKQTNTKRTIHERGPRTDSNQGRKVTNVIRIGSDGFQKEMKDYLIDVDMQCENALDDSEDSRESSLPTSNYEDIQTHFVAVPGVFLGMEIDDTECMKKTNTKPVEDAPFVIEIISASDDEFEVNAKDESVTNHTTSGKRNRSPVSKVQFNERTSSQAKPVAATVKNVSKLEKPKTKLVGGITVADFAKIANRAEDGGISSKNIDKTKTSTLTARRGVRNTFNQQNATKETKCFP</sequence>
<feature type="domain" description="ZAD" evidence="2">
    <location>
        <begin position="39"/>
        <end position="111"/>
    </location>
</feature>
<feature type="binding site" evidence="1">
    <location>
        <position position="44"/>
    </location>
    <ligand>
        <name>Zn(2+)</name>
        <dbReference type="ChEBI" id="CHEBI:29105"/>
    </ligand>
</feature>
<dbReference type="Pfam" id="PF07776">
    <property type="entry name" value="zf-AD"/>
    <property type="match status" value="1"/>
</dbReference>
<dbReference type="AlphaFoldDB" id="A0A182RJJ9"/>
<name>A0A182RJJ9_ANOFN</name>
<protein>
    <submittedName>
        <fullName evidence="3">Zf-AD domain-containing protein</fullName>
    </submittedName>
</protein>
<dbReference type="EnsemblMetazoa" id="AFUN006417-RA">
    <property type="protein sequence ID" value="AFUN006417-PA"/>
    <property type="gene ID" value="AFUN006417"/>
</dbReference>